<feature type="transmembrane region" description="Helical" evidence="1">
    <location>
        <begin position="12"/>
        <end position="29"/>
    </location>
</feature>
<keyword evidence="3" id="KW-1185">Reference proteome</keyword>
<keyword evidence="1" id="KW-0472">Membrane</keyword>
<protein>
    <submittedName>
        <fullName evidence="2">Uncharacterized protein</fullName>
    </submittedName>
</protein>
<organism evidence="2 3">
    <name type="scientific">Roseisolibacter agri</name>
    <dbReference type="NCBI Taxonomy" id="2014610"/>
    <lineage>
        <taxon>Bacteria</taxon>
        <taxon>Pseudomonadati</taxon>
        <taxon>Gemmatimonadota</taxon>
        <taxon>Gemmatimonadia</taxon>
        <taxon>Gemmatimonadales</taxon>
        <taxon>Gemmatimonadaceae</taxon>
        <taxon>Roseisolibacter</taxon>
    </lineage>
</organism>
<sequence>MDAVRLSRVTTALVVAGVGGVAGHVLWPFAPGAGLVRPAAFVAVMLATGALRGWREAVVREASAVGRAAMLYAAGALAVALLGYAIMHGRPG</sequence>
<evidence type="ECO:0000313" key="3">
    <source>
        <dbReference type="Proteomes" id="UP001161325"/>
    </source>
</evidence>
<feature type="transmembrane region" description="Helical" evidence="1">
    <location>
        <begin position="66"/>
        <end position="87"/>
    </location>
</feature>
<evidence type="ECO:0000256" key="1">
    <source>
        <dbReference type="SAM" id="Phobius"/>
    </source>
</evidence>
<accession>A0AA37QEC5</accession>
<dbReference type="RefSeq" id="WP_284348636.1">
    <property type="nucleotide sequence ID" value="NZ_BRXS01000001.1"/>
</dbReference>
<comment type="caution">
    <text evidence="2">The sequence shown here is derived from an EMBL/GenBank/DDBJ whole genome shotgun (WGS) entry which is preliminary data.</text>
</comment>
<keyword evidence="1" id="KW-1133">Transmembrane helix</keyword>
<name>A0AA37QEC5_9BACT</name>
<dbReference type="EMBL" id="BRXS01000001">
    <property type="protein sequence ID" value="GLC24188.1"/>
    <property type="molecule type" value="Genomic_DNA"/>
</dbReference>
<proteinExistence type="predicted"/>
<reference evidence="2" key="1">
    <citation type="submission" date="2022-08" db="EMBL/GenBank/DDBJ databases">
        <title>Draft genome sequencing of Roseisolibacter agri AW1220.</title>
        <authorList>
            <person name="Tobiishi Y."/>
            <person name="Tonouchi A."/>
        </authorList>
    </citation>
    <scope>NUCLEOTIDE SEQUENCE</scope>
    <source>
        <strain evidence="2">AW1220</strain>
    </source>
</reference>
<dbReference type="AlphaFoldDB" id="A0AA37QEC5"/>
<keyword evidence="1" id="KW-0812">Transmembrane</keyword>
<feature type="transmembrane region" description="Helical" evidence="1">
    <location>
        <begin position="35"/>
        <end position="54"/>
    </location>
</feature>
<dbReference type="Proteomes" id="UP001161325">
    <property type="component" value="Unassembled WGS sequence"/>
</dbReference>
<evidence type="ECO:0000313" key="2">
    <source>
        <dbReference type="EMBL" id="GLC24188.1"/>
    </source>
</evidence>
<gene>
    <name evidence="2" type="ORF">rosag_07010</name>
</gene>